<accession>A0A0F3IM13</accession>
<keyword evidence="3" id="KW-1185">Reference proteome</keyword>
<name>A0A0F3IM13_9GAMM</name>
<keyword evidence="1" id="KW-0732">Signal</keyword>
<reference evidence="3" key="1">
    <citation type="submission" date="2015-03" db="EMBL/GenBank/DDBJ databases">
        <title>Draft genome sequence of a novel methanotroph (Sn10-6) isolated from flooded ricefield rhizosphere in India.</title>
        <authorList>
            <person name="Pandit P.S."/>
            <person name="Pore S.D."/>
            <person name="Arora P."/>
            <person name="Kapse N.G."/>
            <person name="Dhakephalkar P.K."/>
            <person name="Rahalkar M.C."/>
        </authorList>
    </citation>
    <scope>NUCLEOTIDE SEQUENCE [LARGE SCALE GENOMIC DNA]</scope>
    <source>
        <strain evidence="3">Sn10-6</strain>
    </source>
</reference>
<evidence type="ECO:0000313" key="2">
    <source>
        <dbReference type="EMBL" id="KJV07776.1"/>
    </source>
</evidence>
<protein>
    <recommendedName>
        <fullName evidence="4">Lipoprotein</fullName>
    </recommendedName>
</protein>
<evidence type="ECO:0000313" key="3">
    <source>
        <dbReference type="Proteomes" id="UP000033684"/>
    </source>
</evidence>
<dbReference type="AlphaFoldDB" id="A0A0F3IM13"/>
<comment type="caution">
    <text evidence="2">The sequence shown here is derived from an EMBL/GenBank/DDBJ whole genome shotgun (WGS) entry which is preliminary data.</text>
</comment>
<proteinExistence type="predicted"/>
<gene>
    <name evidence="2" type="ORF">VZ94_02305</name>
</gene>
<dbReference type="RefSeq" id="WP_045778002.1">
    <property type="nucleotide sequence ID" value="NZ_LAJX01000017.1"/>
</dbReference>
<reference evidence="2 3" key="2">
    <citation type="journal article" date="2016" name="Microb. Ecol.">
        <title>Genome Characteristics of a Novel Type I Methanotroph (Sn10-6) Isolated from a Flooded Indian Rice Field.</title>
        <authorList>
            <person name="Rahalkar M.C."/>
            <person name="Pandit P.S."/>
            <person name="Dhakephalkar P.K."/>
            <person name="Pore S."/>
            <person name="Arora P."/>
            <person name="Kapse N."/>
        </authorList>
    </citation>
    <scope>NUCLEOTIDE SEQUENCE [LARGE SCALE GENOMIC DNA]</scope>
    <source>
        <strain evidence="2 3">Sn10-6</strain>
    </source>
</reference>
<sequence length="133" mass="15290">MKIFRFPLISLVVLFNACFAEEQPWPEPEHIDNNKIKAVITKYAETLGCSIWFNPQNIVPHLLNDERLYVGLFSVDLGCSGGNLMNRPVFVAVKPGAYDQYFIDYQYSSPAQTSDKFPQHTTEIFFQTKCYLV</sequence>
<evidence type="ECO:0000256" key="1">
    <source>
        <dbReference type="SAM" id="SignalP"/>
    </source>
</evidence>
<evidence type="ECO:0008006" key="4">
    <source>
        <dbReference type="Google" id="ProtNLM"/>
    </source>
</evidence>
<feature type="chain" id="PRO_5002462196" description="Lipoprotein" evidence="1">
    <location>
        <begin position="21"/>
        <end position="133"/>
    </location>
</feature>
<dbReference type="Proteomes" id="UP000033684">
    <property type="component" value="Unassembled WGS sequence"/>
</dbReference>
<dbReference type="EMBL" id="LAJX01000017">
    <property type="protein sequence ID" value="KJV07776.1"/>
    <property type="molecule type" value="Genomic_DNA"/>
</dbReference>
<feature type="signal peptide" evidence="1">
    <location>
        <begin position="1"/>
        <end position="20"/>
    </location>
</feature>
<organism evidence="2 3">
    <name type="scientific">Methylocucumis oryzae</name>
    <dbReference type="NCBI Taxonomy" id="1632867"/>
    <lineage>
        <taxon>Bacteria</taxon>
        <taxon>Pseudomonadati</taxon>
        <taxon>Pseudomonadota</taxon>
        <taxon>Gammaproteobacteria</taxon>
        <taxon>Methylococcales</taxon>
        <taxon>Methylococcaceae</taxon>
        <taxon>Methylocucumis</taxon>
    </lineage>
</organism>